<dbReference type="Proteomes" id="UP000694044">
    <property type="component" value="Unassembled WGS sequence"/>
</dbReference>
<feature type="compositionally biased region" description="Basic residues" evidence="1">
    <location>
        <begin position="18"/>
        <end position="29"/>
    </location>
</feature>
<feature type="compositionally biased region" description="Polar residues" evidence="1">
    <location>
        <begin position="127"/>
        <end position="144"/>
    </location>
</feature>
<feature type="compositionally biased region" description="Pro residues" evidence="1">
    <location>
        <begin position="227"/>
        <end position="244"/>
    </location>
</feature>
<reference evidence="2" key="1">
    <citation type="submission" date="2021-02" db="EMBL/GenBank/DDBJ databases">
        <authorList>
            <person name="Palmer J.M."/>
        </authorList>
    </citation>
    <scope>NUCLEOTIDE SEQUENCE</scope>
    <source>
        <strain evidence="2">SCRP734</strain>
    </source>
</reference>
<feature type="compositionally biased region" description="Polar residues" evidence="1">
    <location>
        <begin position="189"/>
        <end position="200"/>
    </location>
</feature>
<dbReference type="EMBL" id="JAGDFM010000104">
    <property type="protein sequence ID" value="KAG7386283.1"/>
    <property type="molecule type" value="Genomic_DNA"/>
</dbReference>
<feature type="region of interest" description="Disordered" evidence="1">
    <location>
        <begin position="127"/>
        <end position="268"/>
    </location>
</feature>
<keyword evidence="3" id="KW-1185">Reference proteome</keyword>
<sequence>MARRPVLPRQHRPPQPPHVHRHQTVRRERRVWGASCPASDTELKISSPPPHSGAETGTRHDRAPDQTPVVAAPARVSSRLAVRKCTSAENASIGRQKRRIGSSREEATADAARLTAVLLWDPLTTAASITRSPTGPNTTSSVQASPVAPRSVSLGTTSLGAPTAWKARKAPVRPTKPSRSPPTAPRGTASMTPPTGTKSRATPAPYLATSPCMRAVDDSDYDDFYEGPPPTATPPLPRPTPPSTSGPTKQQVAPAHTAGRTNEPVSELSPFNLDEFLVQFHAGTGAPPLTAPPMSPRPSDVEASARALELL</sequence>
<proteinExistence type="predicted"/>
<accession>A0A8T1W2E6</accession>
<feature type="region of interest" description="Disordered" evidence="1">
    <location>
        <begin position="283"/>
        <end position="311"/>
    </location>
</feature>
<evidence type="ECO:0000313" key="2">
    <source>
        <dbReference type="EMBL" id="KAG7386283.1"/>
    </source>
</evidence>
<name>A0A8T1W2E6_9STRA</name>
<evidence type="ECO:0000256" key="1">
    <source>
        <dbReference type="SAM" id="MobiDB-lite"/>
    </source>
</evidence>
<feature type="region of interest" description="Disordered" evidence="1">
    <location>
        <begin position="1"/>
        <end position="70"/>
    </location>
</feature>
<organism evidence="2 3">
    <name type="scientific">Phytophthora pseudosyringae</name>
    <dbReference type="NCBI Taxonomy" id="221518"/>
    <lineage>
        <taxon>Eukaryota</taxon>
        <taxon>Sar</taxon>
        <taxon>Stramenopiles</taxon>
        <taxon>Oomycota</taxon>
        <taxon>Peronosporomycetes</taxon>
        <taxon>Peronosporales</taxon>
        <taxon>Peronosporaceae</taxon>
        <taxon>Phytophthora</taxon>
    </lineage>
</organism>
<gene>
    <name evidence="2" type="ORF">PHYPSEUDO_000497</name>
</gene>
<evidence type="ECO:0000313" key="3">
    <source>
        <dbReference type="Proteomes" id="UP000694044"/>
    </source>
</evidence>
<dbReference type="AlphaFoldDB" id="A0A8T1W2E6"/>
<protein>
    <submittedName>
        <fullName evidence="2">Uncharacterized protein</fullName>
    </submittedName>
</protein>
<comment type="caution">
    <text evidence="2">The sequence shown here is derived from an EMBL/GenBank/DDBJ whole genome shotgun (WGS) entry which is preliminary data.</text>
</comment>